<dbReference type="InterPro" id="IPR008266">
    <property type="entry name" value="Tyr_kinase_AS"/>
</dbReference>
<dbReference type="InterPro" id="IPR011009">
    <property type="entry name" value="Kinase-like_dom_sf"/>
</dbReference>
<dbReference type="InterPro" id="IPR029240">
    <property type="entry name" value="MMS19_N"/>
</dbReference>
<dbReference type="PANTHER" id="PTHR12891:SF0">
    <property type="entry name" value="MMS19 NUCLEOTIDE EXCISION REPAIR PROTEIN HOMOLOG"/>
    <property type="match status" value="1"/>
</dbReference>
<dbReference type="EMBL" id="SIDB01000004">
    <property type="protein sequence ID" value="KAI3433621.1"/>
    <property type="molecule type" value="Genomic_DNA"/>
</dbReference>
<dbReference type="SUPFAM" id="SSF56112">
    <property type="entry name" value="Protein kinase-like (PK-like)"/>
    <property type="match status" value="1"/>
</dbReference>
<feature type="chain" id="PRO_5039698955" description="MMS19 nucleotide excision repair protein" evidence="6">
    <location>
        <begin position="25"/>
        <end position="1656"/>
    </location>
</feature>
<accession>A0A9D4YZ07</accession>
<feature type="region of interest" description="Disordered" evidence="5">
    <location>
        <begin position="252"/>
        <end position="276"/>
    </location>
</feature>
<dbReference type="InterPro" id="IPR016024">
    <property type="entry name" value="ARM-type_fold"/>
</dbReference>
<evidence type="ECO:0000256" key="1">
    <source>
        <dbReference type="ARBA" id="ARBA00004123"/>
    </source>
</evidence>
<comment type="caution">
    <text evidence="8">The sequence shown here is derived from an EMBL/GenBank/DDBJ whole genome shotgun (WGS) entry which is preliminary data.</text>
</comment>
<dbReference type="GO" id="GO:0006281">
    <property type="term" value="P:DNA repair"/>
    <property type="evidence" value="ECO:0007669"/>
    <property type="project" value="UniProtKB-UniRule"/>
</dbReference>
<feature type="region of interest" description="Disordered" evidence="5">
    <location>
        <begin position="198"/>
        <end position="231"/>
    </location>
</feature>
<dbReference type="InterPro" id="IPR000719">
    <property type="entry name" value="Prot_kinase_dom"/>
</dbReference>
<keyword evidence="4" id="KW-0234">DNA repair</keyword>
<evidence type="ECO:0000256" key="2">
    <source>
        <dbReference type="ARBA" id="ARBA00022737"/>
    </source>
</evidence>
<evidence type="ECO:0000313" key="9">
    <source>
        <dbReference type="Proteomes" id="UP001055712"/>
    </source>
</evidence>
<feature type="compositionally biased region" description="Low complexity" evidence="5">
    <location>
        <begin position="254"/>
        <end position="264"/>
    </location>
</feature>
<dbReference type="GO" id="GO:0005634">
    <property type="term" value="C:nucleus"/>
    <property type="evidence" value="ECO:0007669"/>
    <property type="project" value="UniProtKB-SubCell"/>
</dbReference>
<dbReference type="SUPFAM" id="SSF48371">
    <property type="entry name" value="ARM repeat"/>
    <property type="match status" value="1"/>
</dbReference>
<evidence type="ECO:0000256" key="3">
    <source>
        <dbReference type="ARBA" id="ARBA00023242"/>
    </source>
</evidence>
<comment type="similarity">
    <text evidence="4">Belongs to the MET18/MMS19 family.</text>
</comment>
<dbReference type="GO" id="GO:0051604">
    <property type="term" value="P:protein maturation"/>
    <property type="evidence" value="ECO:0007669"/>
    <property type="project" value="UniProtKB-UniRule"/>
</dbReference>
<dbReference type="GO" id="GO:0005524">
    <property type="term" value="F:ATP binding"/>
    <property type="evidence" value="ECO:0007669"/>
    <property type="project" value="InterPro"/>
</dbReference>
<reference evidence="8" key="2">
    <citation type="submission" date="2020-11" db="EMBL/GenBank/DDBJ databases">
        <authorList>
            <person name="Cecchin M."/>
            <person name="Marcolungo L."/>
            <person name="Rossato M."/>
            <person name="Girolomoni L."/>
            <person name="Cosentino E."/>
            <person name="Cuine S."/>
            <person name="Li-Beisson Y."/>
            <person name="Delledonne M."/>
            <person name="Ballottari M."/>
        </authorList>
    </citation>
    <scope>NUCLEOTIDE SEQUENCE</scope>
    <source>
        <strain evidence="8">211/11P</strain>
        <tissue evidence="8">Whole cell</tissue>
    </source>
</reference>
<sequence length="1656" mass="171333">MIFPLSRAVILLLLACAIATGGIAQQQQAPRPPGHVLDTKMLVPASEATPGDVCLPPSEAAVDAAMTRPSSAQLMMACLAVLLATLALLCYAANRNVVLMRDGESVEQAVARSKGIVLQALIGEGVCGRVFRGLYRGTTVAVKIVILPRDAHQAAAEVARACGGVQGCRHPCLVQCLTHFNVTVRSSWRRQLLRTKLAGTRGERHLQQGTPQQRPSPPPQPQPLTDGQLPLGGAAACRTAGAQAAAGIYQQHQPEAAAGSPPANGGAGGGGAGFMAATPPLEGEHVALAVLEHGSLGNLHTAIASGRFYLDRQLQQLNLDWVCRTARDVALALAHMHDRQRMVHRDVSATNVLLVPDSTDPRGFRAKLSNLELYYAMRSCRPCDTSQLKSSFDCVPPEVLSGGEVGSSADIYSLGILICWLCLGNSPFAKLPPVQVVRCKLEGMHRGRQLELPLSMPAALRNLVWDCCQNDPQQRPSAVQVVGKLQEALQLVVRNHVVEALGAFLTIENDAQRARATNLLAEVVEAVPSAATSESDVRHLAEFFTSRLTDWPAVRGALRGCLALLSRRSTATPEPAAATSGPAVAKAGQQQQQQPAAVAELDEGAAVVMMRTCASHVFIRALSQQDRTLALRLLVAAMQGYGDTVLAANLDLLEYVISSVDGEKDPRCLLLCFDAVRCLLDLYHRQPEESLCHERLEEGAEELFEVLACYFPVTFTPPPGDSNRITRQELAEGLEAALVAERLFAPHLLPLAFEKLSSTLRQAKLDSMSLLAAAAEGFGPVPLASHVSTLWAALRPELAAPAAEGLLPADQAAAEEMAAAAASCLTRCVAAFQRAGSENDGAAAAAADAPAEASLADAVLADAGLQDVLACVQHPGGDPALHRRSTFRARFGAAAAEALCRAGGSAAGRAARQLLPPLLDAVEEQPGSSSNSMTGWQSLCLGWSVVVGLLEALASAPSGTGNGRPAHGAASVDASLVRQTVAAAAAALFAAAASLQAVASVAEAEEEEEEEETVGVGAVARWPVLLEDCTQHRAAALQLAALAAVFADNCLAAALTRQDAESAVACTLLLLLGPASQLRQAAVAALAAVAGGSHASVLLDAALPQLVTAALQLPTAAAALATLQALAAASQSLQPGIVAALDRTIQQLLPVAVAEALGAANGSRQILQQLLQASQQVIAAWDAGTAAAAPDCFLQLGRHMFDAVQLLPPQAAAAAGPELQSASAALACRAVTAAPAEQQVLLASAAASALLHAAPAALGGLHSAVCCSLLVALRQEAVQGLASEQPLAALVQHLVALALAEAQQESPAGHWAAEAVAALLNKWRAADAAGLAACTSFVLHQQLFPACGIFMAAASGDAGLPAAAPAAWGSLAAVSRALAMRGSRDADAAVTRVVGSLAAAEQCWQQEGAAAEGLGGSGAGEELAAGIQAAAGFLGAVLGGGAGSGSSLRPGGKLAHARSKPLWQQRTYTGAASQLLPLLQRSVHSAQGATAQAAAMSQGDEEAAPPLASPVLLLGLAHLLCAAPAGVLQQEQRRMLPWMLQCLAGLQQGPLAGSDLLLSLLLLVRSALESTEGKQQVEAELLPPLLRVLLQLAVYRPAAAVRETALQCLLLLVDLPYTSLHPHRRSVARVLACAVDDSRRAVRLRAARCRLAWSAF</sequence>
<keyword evidence="4" id="KW-0227">DNA damage</keyword>
<dbReference type="InterPro" id="IPR039920">
    <property type="entry name" value="MMS19"/>
</dbReference>
<dbReference type="PROSITE" id="PS00109">
    <property type="entry name" value="PROTEIN_KINASE_TYR"/>
    <property type="match status" value="1"/>
</dbReference>
<comment type="function">
    <text evidence="4">Key component of the cytosolic iron-sulfur protein assembly (CIA) complex, a multiprotein complex that mediates the incorporation of iron-sulfur cluster into apoproteins specifically involved in DNA metabolism and genomic integrity. In the CIA complex, MMS19 acts as an adapter between early-acting CIA components and a subset of cellular target iron-sulfur proteins.</text>
</comment>
<dbReference type="PROSITE" id="PS50011">
    <property type="entry name" value="PROTEIN_KINASE_DOM"/>
    <property type="match status" value="1"/>
</dbReference>
<evidence type="ECO:0000313" key="8">
    <source>
        <dbReference type="EMBL" id="KAI3433621.1"/>
    </source>
</evidence>
<organism evidence="8 9">
    <name type="scientific">Chlorella vulgaris</name>
    <name type="common">Green alga</name>
    <dbReference type="NCBI Taxonomy" id="3077"/>
    <lineage>
        <taxon>Eukaryota</taxon>
        <taxon>Viridiplantae</taxon>
        <taxon>Chlorophyta</taxon>
        <taxon>core chlorophytes</taxon>
        <taxon>Trebouxiophyceae</taxon>
        <taxon>Chlorellales</taxon>
        <taxon>Chlorellaceae</taxon>
        <taxon>Chlorella clade</taxon>
        <taxon>Chlorella</taxon>
    </lineage>
</organism>
<keyword evidence="3 4" id="KW-0539">Nucleus</keyword>
<dbReference type="GO" id="GO:0016226">
    <property type="term" value="P:iron-sulfur cluster assembly"/>
    <property type="evidence" value="ECO:0007669"/>
    <property type="project" value="UniProtKB-UniRule"/>
</dbReference>
<dbReference type="InterPro" id="IPR001245">
    <property type="entry name" value="Ser-Thr/Tyr_kinase_cat_dom"/>
</dbReference>
<dbReference type="Gene3D" id="3.30.200.20">
    <property type="entry name" value="Phosphorylase Kinase, domain 1"/>
    <property type="match status" value="1"/>
</dbReference>
<evidence type="ECO:0000259" key="7">
    <source>
        <dbReference type="PROSITE" id="PS50011"/>
    </source>
</evidence>
<dbReference type="Pfam" id="PF12460">
    <property type="entry name" value="MMS19_C"/>
    <property type="match status" value="1"/>
</dbReference>
<feature type="signal peptide" evidence="6">
    <location>
        <begin position="1"/>
        <end position="24"/>
    </location>
</feature>
<dbReference type="Gene3D" id="1.10.510.10">
    <property type="entry name" value="Transferase(Phosphotransferase) domain 1"/>
    <property type="match status" value="1"/>
</dbReference>
<dbReference type="OrthoDB" id="553056at2759"/>
<dbReference type="InterPro" id="IPR024687">
    <property type="entry name" value="MMS19_C"/>
</dbReference>
<keyword evidence="9" id="KW-1185">Reference proteome</keyword>
<evidence type="ECO:0000256" key="5">
    <source>
        <dbReference type="SAM" id="MobiDB-lite"/>
    </source>
</evidence>
<evidence type="ECO:0000256" key="6">
    <source>
        <dbReference type="SAM" id="SignalP"/>
    </source>
</evidence>
<dbReference type="Proteomes" id="UP001055712">
    <property type="component" value="Unassembled WGS sequence"/>
</dbReference>
<comment type="subcellular location">
    <subcellularLocation>
        <location evidence="1 4">Nucleus</location>
    </subcellularLocation>
</comment>
<name>A0A9D4YZ07_CHLVU</name>
<reference evidence="8" key="1">
    <citation type="journal article" date="2019" name="Plant J.">
        <title>Chlorella vulgaris genome assembly and annotation reveals the molecular basis for metabolic acclimation to high light conditions.</title>
        <authorList>
            <person name="Cecchin M."/>
            <person name="Marcolungo L."/>
            <person name="Rossato M."/>
            <person name="Girolomoni L."/>
            <person name="Cosentino E."/>
            <person name="Cuine S."/>
            <person name="Li-Beisson Y."/>
            <person name="Delledonne M."/>
            <person name="Ballottari M."/>
        </authorList>
    </citation>
    <scope>NUCLEOTIDE SEQUENCE</scope>
    <source>
        <strain evidence="8">211/11P</strain>
    </source>
</reference>
<dbReference type="GO" id="GO:0004672">
    <property type="term" value="F:protein kinase activity"/>
    <property type="evidence" value="ECO:0007669"/>
    <property type="project" value="InterPro"/>
</dbReference>
<evidence type="ECO:0000256" key="4">
    <source>
        <dbReference type="RuleBase" id="RU367072"/>
    </source>
</evidence>
<protein>
    <recommendedName>
        <fullName evidence="4">MMS19 nucleotide excision repair protein</fullName>
    </recommendedName>
</protein>
<keyword evidence="6" id="KW-0732">Signal</keyword>
<dbReference type="PANTHER" id="PTHR12891">
    <property type="entry name" value="DNA REPAIR/TRANSCRIPTION PROTEIN MET18/MMS19"/>
    <property type="match status" value="1"/>
</dbReference>
<dbReference type="Pfam" id="PF14500">
    <property type="entry name" value="MMS19_N"/>
    <property type="match status" value="1"/>
</dbReference>
<gene>
    <name evidence="8" type="ORF">D9Q98_003430</name>
</gene>
<keyword evidence="2" id="KW-0677">Repeat</keyword>
<dbReference type="GO" id="GO:0097361">
    <property type="term" value="C:cytosolic [4Fe-4S] assembly targeting complex"/>
    <property type="evidence" value="ECO:0007669"/>
    <property type="project" value="UniProtKB-UniRule"/>
</dbReference>
<proteinExistence type="inferred from homology"/>
<feature type="domain" description="Protein kinase" evidence="7">
    <location>
        <begin position="116"/>
        <end position="489"/>
    </location>
</feature>
<dbReference type="Pfam" id="PF07714">
    <property type="entry name" value="PK_Tyr_Ser-Thr"/>
    <property type="match status" value="1"/>
</dbReference>